<sequence>MHSITLLRCKKPRSYAEFKILCPVTSTNRGVFETRPYLFLKG</sequence>
<evidence type="ECO:0000313" key="1">
    <source>
        <dbReference type="EMBL" id="DAF64115.1"/>
    </source>
</evidence>
<proteinExistence type="predicted"/>
<name>A0A8S5TM37_9CAUD</name>
<protein>
    <submittedName>
        <fullName evidence="1">Uncharacterized protein</fullName>
    </submittedName>
</protein>
<dbReference type="EMBL" id="BK032851">
    <property type="protein sequence ID" value="DAF64115.1"/>
    <property type="molecule type" value="Genomic_DNA"/>
</dbReference>
<accession>A0A8S5TM37</accession>
<reference evidence="1" key="1">
    <citation type="journal article" date="2021" name="Proc. Natl. Acad. Sci. U.S.A.">
        <title>A Catalog of Tens of Thousands of Viruses from Human Metagenomes Reveals Hidden Associations with Chronic Diseases.</title>
        <authorList>
            <person name="Tisza M.J."/>
            <person name="Buck C.B."/>
        </authorList>
    </citation>
    <scope>NUCLEOTIDE SEQUENCE</scope>
    <source>
        <strain evidence="1">CtTIi48</strain>
    </source>
</reference>
<organism evidence="1">
    <name type="scientific">Siphoviridae sp. ctTIi48</name>
    <dbReference type="NCBI Taxonomy" id="2827875"/>
    <lineage>
        <taxon>Viruses</taxon>
        <taxon>Duplodnaviria</taxon>
        <taxon>Heunggongvirae</taxon>
        <taxon>Uroviricota</taxon>
        <taxon>Caudoviricetes</taxon>
    </lineage>
</organism>